<name>A0AA38Q279_9AGAR</name>
<feature type="region of interest" description="Disordered" evidence="1">
    <location>
        <begin position="185"/>
        <end position="220"/>
    </location>
</feature>
<accession>A0AA38Q279</accession>
<proteinExistence type="predicted"/>
<evidence type="ECO:0000313" key="3">
    <source>
        <dbReference type="Proteomes" id="UP001163850"/>
    </source>
</evidence>
<dbReference type="AlphaFoldDB" id="A0AA38Q279"/>
<feature type="compositionally biased region" description="Polar residues" evidence="1">
    <location>
        <begin position="200"/>
        <end position="211"/>
    </location>
</feature>
<feature type="compositionally biased region" description="Polar residues" evidence="1">
    <location>
        <begin position="84"/>
        <end position="97"/>
    </location>
</feature>
<evidence type="ECO:0000313" key="2">
    <source>
        <dbReference type="EMBL" id="KAJ3985965.1"/>
    </source>
</evidence>
<organism evidence="2 3">
    <name type="scientific">Lentinula detonsa</name>
    <dbReference type="NCBI Taxonomy" id="2804962"/>
    <lineage>
        <taxon>Eukaryota</taxon>
        <taxon>Fungi</taxon>
        <taxon>Dikarya</taxon>
        <taxon>Basidiomycota</taxon>
        <taxon>Agaricomycotina</taxon>
        <taxon>Agaricomycetes</taxon>
        <taxon>Agaricomycetidae</taxon>
        <taxon>Agaricales</taxon>
        <taxon>Marasmiineae</taxon>
        <taxon>Omphalotaceae</taxon>
        <taxon>Lentinula</taxon>
    </lineage>
</organism>
<dbReference type="Proteomes" id="UP001163850">
    <property type="component" value="Unassembled WGS sequence"/>
</dbReference>
<gene>
    <name evidence="2" type="ORF">F5890DRAFT_1408247</name>
</gene>
<evidence type="ECO:0000256" key="1">
    <source>
        <dbReference type="SAM" id="MobiDB-lite"/>
    </source>
</evidence>
<dbReference type="EMBL" id="MU801950">
    <property type="protein sequence ID" value="KAJ3985965.1"/>
    <property type="molecule type" value="Genomic_DNA"/>
</dbReference>
<feature type="region of interest" description="Disordered" evidence="1">
    <location>
        <begin position="75"/>
        <end position="97"/>
    </location>
</feature>
<feature type="compositionally biased region" description="Basic and acidic residues" evidence="1">
    <location>
        <begin position="1"/>
        <end position="11"/>
    </location>
</feature>
<feature type="region of interest" description="Disordered" evidence="1">
    <location>
        <begin position="1"/>
        <end position="26"/>
    </location>
</feature>
<comment type="caution">
    <text evidence="2">The sequence shown here is derived from an EMBL/GenBank/DDBJ whole genome shotgun (WGS) entry which is preliminary data.</text>
</comment>
<reference evidence="2" key="1">
    <citation type="submission" date="2022-08" db="EMBL/GenBank/DDBJ databases">
        <authorList>
            <consortium name="DOE Joint Genome Institute"/>
            <person name="Min B."/>
            <person name="Riley R."/>
            <person name="Sierra-Patev S."/>
            <person name="Naranjo-Ortiz M."/>
            <person name="Looney B."/>
            <person name="Konkel Z."/>
            <person name="Slot J.C."/>
            <person name="Sakamoto Y."/>
            <person name="Steenwyk J.L."/>
            <person name="Rokas A."/>
            <person name="Carro J."/>
            <person name="Camarero S."/>
            <person name="Ferreira P."/>
            <person name="Molpeceres G."/>
            <person name="Ruiz-Duenas F.J."/>
            <person name="Serrano A."/>
            <person name="Henrissat B."/>
            <person name="Drula E."/>
            <person name="Hughes K.W."/>
            <person name="Mata J.L."/>
            <person name="Ishikawa N.K."/>
            <person name="Vargas-Isla R."/>
            <person name="Ushijima S."/>
            <person name="Smith C.A."/>
            <person name="Ahrendt S."/>
            <person name="Andreopoulos W."/>
            <person name="He G."/>
            <person name="Labutti K."/>
            <person name="Lipzen A."/>
            <person name="Ng V."/>
            <person name="Sandor L."/>
            <person name="Barry K."/>
            <person name="Martinez A.T."/>
            <person name="Xiao Y."/>
            <person name="Gibbons J.G."/>
            <person name="Terashima K."/>
            <person name="Hibbett D.S."/>
            <person name="Grigoriev I.V."/>
        </authorList>
    </citation>
    <scope>NUCLEOTIDE SEQUENCE</scope>
    <source>
        <strain evidence="2">TFB7829</strain>
    </source>
</reference>
<protein>
    <submittedName>
        <fullName evidence="2">Uncharacterized protein</fullName>
    </submittedName>
</protein>
<sequence>MSRNIREEPPQRPKTAPLQSEQSGSSVSGAFFAGAHNFDVNGGAFHNAAGDINSTVHNDHSAKSDFNNNYSGATRYNGPHNDFKGSTNYNGAHSTSQRATSSALSRTICTSKYVDDFLYNLTYLNLLTVNNSGFNDQNARRKFLEDAPRRAKPELYSKFEDELVDERERPEVKYDYMEAFKQTRRESHEDFQLQHELGSNRKTSNGESQRPATPEEEPGAAQLRQCVEKFLATRFPGKGLMSDLADTLINTGWDRETLAESEWGDVKDAYKGSDWTSPTFVRLRKICKDWDM</sequence>